<proteinExistence type="inferred from homology"/>
<dbReference type="GO" id="GO:0020037">
    <property type="term" value="F:heme binding"/>
    <property type="evidence" value="ECO:0007669"/>
    <property type="project" value="InterPro"/>
</dbReference>
<evidence type="ECO:0000256" key="6">
    <source>
        <dbReference type="ARBA" id="ARBA00022692"/>
    </source>
</evidence>
<evidence type="ECO:0000256" key="9">
    <source>
        <dbReference type="ARBA" id="ARBA00023002"/>
    </source>
</evidence>
<dbReference type="EMBL" id="KN880603">
    <property type="protein sequence ID" value="KIY65149.1"/>
    <property type="molecule type" value="Genomic_DNA"/>
</dbReference>
<dbReference type="PANTHER" id="PTHR24305:SF166">
    <property type="entry name" value="CYTOCHROME P450 12A4, MITOCHONDRIAL-RELATED"/>
    <property type="match status" value="1"/>
</dbReference>
<keyword evidence="5 13" id="KW-0349">Heme</keyword>
<keyword evidence="6" id="KW-0812">Transmembrane</keyword>
<evidence type="ECO:0000256" key="8">
    <source>
        <dbReference type="ARBA" id="ARBA00022989"/>
    </source>
</evidence>
<evidence type="ECO:0000256" key="11">
    <source>
        <dbReference type="ARBA" id="ARBA00023033"/>
    </source>
</evidence>
<dbReference type="Proteomes" id="UP000054007">
    <property type="component" value="Unassembled WGS sequence"/>
</dbReference>
<evidence type="ECO:0000256" key="3">
    <source>
        <dbReference type="ARBA" id="ARBA00004721"/>
    </source>
</evidence>
<dbReference type="PRINTS" id="PR00385">
    <property type="entry name" value="P450"/>
</dbReference>
<accession>A0A0D7B4N8</accession>
<reference evidence="14 15" key="1">
    <citation type="journal article" date="2015" name="Fungal Genet. Biol.">
        <title>Evolution of novel wood decay mechanisms in Agaricales revealed by the genome sequences of Fistulina hepatica and Cylindrobasidium torrendii.</title>
        <authorList>
            <person name="Floudas D."/>
            <person name="Held B.W."/>
            <person name="Riley R."/>
            <person name="Nagy L.G."/>
            <person name="Koehler G."/>
            <person name="Ransdell A.S."/>
            <person name="Younus H."/>
            <person name="Chow J."/>
            <person name="Chiniquy J."/>
            <person name="Lipzen A."/>
            <person name="Tritt A."/>
            <person name="Sun H."/>
            <person name="Haridas S."/>
            <person name="LaButti K."/>
            <person name="Ohm R.A."/>
            <person name="Kues U."/>
            <person name="Blanchette R.A."/>
            <person name="Grigoriev I.V."/>
            <person name="Minto R.E."/>
            <person name="Hibbett D.S."/>
        </authorList>
    </citation>
    <scope>NUCLEOTIDE SEQUENCE [LARGE SCALE GENOMIC DNA]</scope>
    <source>
        <strain evidence="14 15">FP15055 ss-10</strain>
    </source>
</reference>
<keyword evidence="10 13" id="KW-0408">Iron</keyword>
<evidence type="ECO:0000256" key="4">
    <source>
        <dbReference type="ARBA" id="ARBA00010617"/>
    </source>
</evidence>
<keyword evidence="9 13" id="KW-0560">Oxidoreductase</keyword>
<dbReference type="Pfam" id="PF00067">
    <property type="entry name" value="p450"/>
    <property type="match status" value="1"/>
</dbReference>
<dbReference type="GO" id="GO:0004497">
    <property type="term" value="F:monooxygenase activity"/>
    <property type="evidence" value="ECO:0007669"/>
    <property type="project" value="UniProtKB-KW"/>
</dbReference>
<evidence type="ECO:0000256" key="10">
    <source>
        <dbReference type="ARBA" id="ARBA00023004"/>
    </source>
</evidence>
<protein>
    <submittedName>
        <fullName evidence="14">Cytochrome P450</fullName>
    </submittedName>
</protein>
<dbReference type="SUPFAM" id="SSF48264">
    <property type="entry name" value="Cytochrome P450"/>
    <property type="match status" value="1"/>
</dbReference>
<dbReference type="InterPro" id="IPR050121">
    <property type="entry name" value="Cytochrome_P450_monoxygenase"/>
</dbReference>
<dbReference type="PANTHER" id="PTHR24305">
    <property type="entry name" value="CYTOCHROME P450"/>
    <property type="match status" value="1"/>
</dbReference>
<dbReference type="STRING" id="1314674.A0A0D7B4N8"/>
<keyword evidence="12" id="KW-0472">Membrane</keyword>
<feature type="non-terminal residue" evidence="14">
    <location>
        <position position="1"/>
    </location>
</feature>
<keyword evidence="8" id="KW-1133">Transmembrane helix</keyword>
<dbReference type="GO" id="GO:0016705">
    <property type="term" value="F:oxidoreductase activity, acting on paired donors, with incorporation or reduction of molecular oxygen"/>
    <property type="evidence" value="ECO:0007669"/>
    <property type="project" value="InterPro"/>
</dbReference>
<evidence type="ECO:0000313" key="15">
    <source>
        <dbReference type="Proteomes" id="UP000054007"/>
    </source>
</evidence>
<comment type="cofactor">
    <cofactor evidence="1">
        <name>heme</name>
        <dbReference type="ChEBI" id="CHEBI:30413"/>
    </cofactor>
</comment>
<evidence type="ECO:0000256" key="7">
    <source>
        <dbReference type="ARBA" id="ARBA00022723"/>
    </source>
</evidence>
<dbReference type="InterPro" id="IPR017972">
    <property type="entry name" value="Cyt_P450_CS"/>
</dbReference>
<evidence type="ECO:0000256" key="13">
    <source>
        <dbReference type="RuleBase" id="RU000461"/>
    </source>
</evidence>
<evidence type="ECO:0000313" key="14">
    <source>
        <dbReference type="EMBL" id="KIY65149.1"/>
    </source>
</evidence>
<comment type="subcellular location">
    <subcellularLocation>
        <location evidence="2">Membrane</location>
    </subcellularLocation>
</comment>
<dbReference type="PROSITE" id="PS00086">
    <property type="entry name" value="CYTOCHROME_P450"/>
    <property type="match status" value="1"/>
</dbReference>
<sequence length="248" mass="27827">SECSAFIVAAQETTASTMAWMLFEPLSRNPDVQQAIHQEILEARARYPDRRLTTKDYDELPLLNAAFKESLRCYTVSPYVSRMASCDDVLPLAEPIVTTDGRTITSIPLKKGQSVEVAAHIYNRNPAVWGEDAHVWRPARFLEKMDKQVSLGLYSSLATFSGGVRGCIGWRFACVVIFLDHKPNAHLRENSVMEAQALAAELIENFRFEPPEDLTIRRAPGLLMTAKIVGQKDHQPHMPLKVTPLIHT</sequence>
<keyword evidence="7 13" id="KW-0479">Metal-binding</keyword>
<evidence type="ECO:0000256" key="5">
    <source>
        <dbReference type="ARBA" id="ARBA00022617"/>
    </source>
</evidence>
<evidence type="ECO:0000256" key="2">
    <source>
        <dbReference type="ARBA" id="ARBA00004370"/>
    </source>
</evidence>
<keyword evidence="11 13" id="KW-0503">Monooxygenase</keyword>
<comment type="similarity">
    <text evidence="4 13">Belongs to the cytochrome P450 family.</text>
</comment>
<dbReference type="Gene3D" id="1.10.630.10">
    <property type="entry name" value="Cytochrome P450"/>
    <property type="match status" value="1"/>
</dbReference>
<dbReference type="AlphaFoldDB" id="A0A0D7B4N8"/>
<evidence type="ECO:0000256" key="12">
    <source>
        <dbReference type="ARBA" id="ARBA00023136"/>
    </source>
</evidence>
<dbReference type="InterPro" id="IPR036396">
    <property type="entry name" value="Cyt_P450_sf"/>
</dbReference>
<dbReference type="GO" id="GO:0016020">
    <property type="term" value="C:membrane"/>
    <property type="evidence" value="ECO:0007669"/>
    <property type="project" value="UniProtKB-SubCell"/>
</dbReference>
<comment type="pathway">
    <text evidence="3">Secondary metabolite biosynthesis; terpenoid biosynthesis.</text>
</comment>
<dbReference type="GO" id="GO:0005506">
    <property type="term" value="F:iron ion binding"/>
    <property type="evidence" value="ECO:0007669"/>
    <property type="project" value="InterPro"/>
</dbReference>
<organism evidence="14 15">
    <name type="scientific">Cylindrobasidium torrendii FP15055 ss-10</name>
    <dbReference type="NCBI Taxonomy" id="1314674"/>
    <lineage>
        <taxon>Eukaryota</taxon>
        <taxon>Fungi</taxon>
        <taxon>Dikarya</taxon>
        <taxon>Basidiomycota</taxon>
        <taxon>Agaricomycotina</taxon>
        <taxon>Agaricomycetes</taxon>
        <taxon>Agaricomycetidae</taxon>
        <taxon>Agaricales</taxon>
        <taxon>Marasmiineae</taxon>
        <taxon>Physalacriaceae</taxon>
        <taxon>Cylindrobasidium</taxon>
    </lineage>
</organism>
<name>A0A0D7B4N8_9AGAR</name>
<dbReference type="InterPro" id="IPR001128">
    <property type="entry name" value="Cyt_P450"/>
</dbReference>
<keyword evidence="15" id="KW-1185">Reference proteome</keyword>
<dbReference type="OrthoDB" id="3203564at2759"/>
<evidence type="ECO:0000256" key="1">
    <source>
        <dbReference type="ARBA" id="ARBA00001971"/>
    </source>
</evidence>
<gene>
    <name evidence="14" type="ORF">CYLTODRAFT_357317</name>
</gene>